<gene>
    <name evidence="1" type="ORF">CC84DRAFT_1168952</name>
</gene>
<evidence type="ECO:0000313" key="2">
    <source>
        <dbReference type="Proteomes" id="UP000077069"/>
    </source>
</evidence>
<reference evidence="1 2" key="1">
    <citation type="submission" date="2016-05" db="EMBL/GenBank/DDBJ databases">
        <title>Comparative analysis of secretome profiles of manganese(II)-oxidizing ascomycete fungi.</title>
        <authorList>
            <consortium name="DOE Joint Genome Institute"/>
            <person name="Zeiner C.A."/>
            <person name="Purvine S.O."/>
            <person name="Zink E.M."/>
            <person name="Wu S."/>
            <person name="Pasa-Tolic L."/>
            <person name="Chaput D.L."/>
            <person name="Haridas S."/>
            <person name="Grigoriev I.V."/>
            <person name="Santelli C.M."/>
            <person name="Hansel C.M."/>
        </authorList>
    </citation>
    <scope>NUCLEOTIDE SEQUENCE [LARGE SCALE GENOMIC DNA]</scope>
    <source>
        <strain evidence="1 2">AP3s5-JAC2a</strain>
    </source>
</reference>
<dbReference type="RefSeq" id="XP_018030436.1">
    <property type="nucleotide sequence ID" value="XM_018179537.1"/>
</dbReference>
<accession>A0A177BYM8</accession>
<keyword evidence="2" id="KW-1185">Reference proteome</keyword>
<name>A0A177BYM8_9PLEO</name>
<dbReference type="Proteomes" id="UP000077069">
    <property type="component" value="Unassembled WGS sequence"/>
</dbReference>
<dbReference type="AlphaFoldDB" id="A0A177BYM8"/>
<dbReference type="EMBL" id="KV441560">
    <property type="protein sequence ID" value="OAG00071.1"/>
    <property type="molecule type" value="Genomic_DNA"/>
</dbReference>
<protein>
    <submittedName>
        <fullName evidence="1">Uncharacterized protein</fullName>
    </submittedName>
</protein>
<evidence type="ECO:0000313" key="1">
    <source>
        <dbReference type="EMBL" id="OAG00071.1"/>
    </source>
</evidence>
<sequence length="68" mass="7526">MTALERATILTEILVDEPPPPAHLHLRSRHDLHCTHRPYTASQSAALGIDHSDLNGKARIVSSLEQHV</sequence>
<dbReference type="GeneID" id="28763023"/>
<proteinExistence type="predicted"/>
<dbReference type="InParanoid" id="A0A177BYM8"/>
<organism evidence="1 2">
    <name type="scientific">Paraphaeosphaeria sporulosa</name>
    <dbReference type="NCBI Taxonomy" id="1460663"/>
    <lineage>
        <taxon>Eukaryota</taxon>
        <taxon>Fungi</taxon>
        <taxon>Dikarya</taxon>
        <taxon>Ascomycota</taxon>
        <taxon>Pezizomycotina</taxon>
        <taxon>Dothideomycetes</taxon>
        <taxon>Pleosporomycetidae</taxon>
        <taxon>Pleosporales</taxon>
        <taxon>Massarineae</taxon>
        <taxon>Didymosphaeriaceae</taxon>
        <taxon>Paraphaeosphaeria</taxon>
    </lineage>
</organism>